<keyword evidence="2" id="KW-1133">Transmembrane helix</keyword>
<feature type="transmembrane region" description="Helical" evidence="2">
    <location>
        <begin position="53"/>
        <end position="82"/>
    </location>
</feature>
<comment type="caution">
    <text evidence="3">The sequence shown here is derived from an EMBL/GenBank/DDBJ whole genome shotgun (WGS) entry which is preliminary data.</text>
</comment>
<keyword evidence="2" id="KW-0812">Transmembrane</keyword>
<dbReference type="GO" id="GO:0042910">
    <property type="term" value="F:xenobiotic transmembrane transporter activity"/>
    <property type="evidence" value="ECO:0007669"/>
    <property type="project" value="InterPro"/>
</dbReference>
<keyword evidence="4" id="KW-1185">Reference proteome</keyword>
<protein>
    <recommendedName>
        <fullName evidence="2">Multidrug and toxin extrusion protein</fullName>
    </recommendedName>
</protein>
<feature type="transmembrane region" description="Helical" evidence="2">
    <location>
        <begin position="137"/>
        <end position="155"/>
    </location>
</feature>
<feature type="transmembrane region" description="Helical" evidence="2">
    <location>
        <begin position="167"/>
        <end position="189"/>
    </location>
</feature>
<dbReference type="PANTHER" id="PTHR11206">
    <property type="entry name" value="MULTIDRUG RESISTANCE PROTEIN"/>
    <property type="match status" value="1"/>
</dbReference>
<feature type="transmembrane region" description="Helical" evidence="2">
    <location>
        <begin position="279"/>
        <end position="303"/>
    </location>
</feature>
<feature type="transmembrane region" description="Helical" evidence="2">
    <location>
        <begin position="424"/>
        <end position="444"/>
    </location>
</feature>
<dbReference type="InterPro" id="IPR002528">
    <property type="entry name" value="MATE_fam"/>
</dbReference>
<organism evidence="3 4">
    <name type="scientific">Oopsacas minuta</name>
    <dbReference type="NCBI Taxonomy" id="111878"/>
    <lineage>
        <taxon>Eukaryota</taxon>
        <taxon>Metazoa</taxon>
        <taxon>Porifera</taxon>
        <taxon>Hexactinellida</taxon>
        <taxon>Hexasterophora</taxon>
        <taxon>Lyssacinosida</taxon>
        <taxon>Leucopsacidae</taxon>
        <taxon>Oopsacas</taxon>
    </lineage>
</organism>
<evidence type="ECO:0000313" key="4">
    <source>
        <dbReference type="Proteomes" id="UP001165289"/>
    </source>
</evidence>
<proteinExistence type="inferred from homology"/>
<keyword evidence="2" id="KW-0472">Membrane</keyword>
<reference evidence="3 4" key="1">
    <citation type="journal article" date="2023" name="BMC Biol.">
        <title>The compact genome of the sponge Oopsacas minuta (Hexactinellida) is lacking key metazoan core genes.</title>
        <authorList>
            <person name="Santini S."/>
            <person name="Schenkelaars Q."/>
            <person name="Jourda C."/>
            <person name="Duchesne M."/>
            <person name="Belahbib H."/>
            <person name="Rocher C."/>
            <person name="Selva M."/>
            <person name="Riesgo A."/>
            <person name="Vervoort M."/>
            <person name="Leys S.P."/>
            <person name="Kodjabachian L."/>
            <person name="Le Bivic A."/>
            <person name="Borchiellini C."/>
            <person name="Claverie J.M."/>
            <person name="Renard E."/>
        </authorList>
    </citation>
    <scope>NUCLEOTIDE SEQUENCE [LARGE SCALE GENOMIC DNA]</scope>
    <source>
        <strain evidence="3">SPO-2</strain>
    </source>
</reference>
<evidence type="ECO:0000256" key="2">
    <source>
        <dbReference type="RuleBase" id="RU004914"/>
    </source>
</evidence>
<dbReference type="AlphaFoldDB" id="A0AAV7JQ83"/>
<dbReference type="GO" id="GO:0015297">
    <property type="term" value="F:antiporter activity"/>
    <property type="evidence" value="ECO:0007669"/>
    <property type="project" value="InterPro"/>
</dbReference>
<dbReference type="EMBL" id="JAKMXF010000309">
    <property type="protein sequence ID" value="KAI6650866.1"/>
    <property type="molecule type" value="Genomic_DNA"/>
</dbReference>
<feature type="transmembrane region" description="Helical" evidence="2">
    <location>
        <begin position="103"/>
        <end position="125"/>
    </location>
</feature>
<feature type="transmembrane region" description="Helical" evidence="2">
    <location>
        <begin position="490"/>
        <end position="510"/>
    </location>
</feature>
<evidence type="ECO:0000256" key="1">
    <source>
        <dbReference type="ARBA" id="ARBA00010199"/>
    </source>
</evidence>
<feature type="transmembrane region" description="Helical" evidence="2">
    <location>
        <begin position="399"/>
        <end position="417"/>
    </location>
</feature>
<feature type="transmembrane region" description="Helical" evidence="2">
    <location>
        <begin position="324"/>
        <end position="344"/>
    </location>
</feature>
<evidence type="ECO:0000313" key="3">
    <source>
        <dbReference type="EMBL" id="KAI6650866.1"/>
    </source>
</evidence>
<comment type="similarity">
    <text evidence="1 2">Belongs to the multi antimicrobial extrusion (MATE) (TC 2.A.66.1) family.</text>
</comment>
<sequence>MGVKVLKMNWILEEIVFLFALALPTSIECFTEGLQIKLSNIFIGRTSGSNVALMLSSLFIGQVYIGLIAYPIAEGFGVYVNVLCSQAYGAKQFKQVGFYFYRALFMSALTYIPVFTILISIRPIVYLLFQDWELAEYSGSYTDILCFGYPAYLYYKIGIRFLQVLNIVWAPVLYLLIGITVNGIIQYILIFQYNTSMQGVAAGYVISNYLIALLVFSHIQLSHVHKTISHEWSIELISDWYHTARYAVIGIVQYMFGTIPSTIIPLIFIGTIAHDQKQLAIYSILFSIWWVCYLTSAGFSSSITVRIAHLLGANQPKRARNATIVDLIFVQFTLVMCNIIVFVASEPLSYLFTTDPNFAKELTWNIRMFSFVLNTDIKLVIQGVINACCKQGIQIIFKFIFQIILGTIFAGLIVHFVKWKALGIILQFAICNLLTFTACFLILACSDWEVVALFVSKNTKPLSIPEIISSQTPSITSKTTIFFTSTPFVLFKYMITFVLSFSFLTTVFVLTHYL</sequence>
<feature type="transmembrane region" description="Helical" evidence="2">
    <location>
        <begin position="201"/>
        <end position="219"/>
    </location>
</feature>
<gene>
    <name evidence="3" type="ORF">LOD99_5706</name>
</gene>
<feature type="transmembrane region" description="Helical" evidence="2">
    <location>
        <begin position="246"/>
        <end position="273"/>
    </location>
</feature>
<dbReference type="Pfam" id="PF01554">
    <property type="entry name" value="MatE"/>
    <property type="match status" value="2"/>
</dbReference>
<dbReference type="Proteomes" id="UP001165289">
    <property type="component" value="Unassembled WGS sequence"/>
</dbReference>
<accession>A0AAV7JQ83</accession>
<name>A0AAV7JQ83_9METZ</name>
<dbReference type="GO" id="GO:0016020">
    <property type="term" value="C:membrane"/>
    <property type="evidence" value="ECO:0007669"/>
    <property type="project" value="InterPro"/>
</dbReference>